<organism evidence="1 2">
    <name type="scientific">Chitinophaga parva</name>
    <dbReference type="NCBI Taxonomy" id="2169414"/>
    <lineage>
        <taxon>Bacteria</taxon>
        <taxon>Pseudomonadati</taxon>
        <taxon>Bacteroidota</taxon>
        <taxon>Chitinophagia</taxon>
        <taxon>Chitinophagales</taxon>
        <taxon>Chitinophagaceae</taxon>
        <taxon>Chitinophaga</taxon>
    </lineage>
</organism>
<accession>A0A2T7BHF8</accession>
<name>A0A2T7BHF8_9BACT</name>
<dbReference type="SUPFAM" id="SSF53335">
    <property type="entry name" value="S-adenosyl-L-methionine-dependent methyltransferases"/>
    <property type="match status" value="1"/>
</dbReference>
<sequence>MVKSPITKQEAKLITTFPTDRIIEGYRIHEKVDVRRFFEGIDEIGLYQCQQTGYRFFHPSSIFGDGKFYEDLERENEAYYPKKKWEHQYVASQVKASEKVLEVGAGDGFFLEILRKRGIHATGLELNDKAIEAGRANGLDMHNELIQTHADVHAGEYDVLCAFQVLEHIYDVDDFLKACLKAVKKGGRVIFGVPNNNPYLYKHNKWDLLNLPPHHAGHWSPAAFRALPGYYDVHISKLIVERLHYKLGQYKIWYLAQRDYYLETKPWLGKLMSAVPRPLYKMLTAAVSPFIQGRNIIVIFTKTK</sequence>
<dbReference type="PANTHER" id="PTHR43861:SF6">
    <property type="entry name" value="METHYLTRANSFERASE TYPE 11"/>
    <property type="match status" value="1"/>
</dbReference>
<dbReference type="OrthoDB" id="3896938at2"/>
<evidence type="ECO:0000313" key="1">
    <source>
        <dbReference type="EMBL" id="PUZ25721.1"/>
    </source>
</evidence>
<dbReference type="RefSeq" id="WP_108687560.1">
    <property type="nucleotide sequence ID" value="NZ_QCYK01000002.1"/>
</dbReference>
<dbReference type="EMBL" id="QCYK01000002">
    <property type="protein sequence ID" value="PUZ25721.1"/>
    <property type="molecule type" value="Genomic_DNA"/>
</dbReference>
<keyword evidence="2" id="KW-1185">Reference proteome</keyword>
<dbReference type="Proteomes" id="UP000244450">
    <property type="component" value="Unassembled WGS sequence"/>
</dbReference>
<gene>
    <name evidence="1" type="ORF">DCC81_15760</name>
</gene>
<comment type="caution">
    <text evidence="1">The sequence shown here is derived from an EMBL/GenBank/DDBJ whole genome shotgun (WGS) entry which is preliminary data.</text>
</comment>
<dbReference type="Pfam" id="PF13489">
    <property type="entry name" value="Methyltransf_23"/>
    <property type="match status" value="1"/>
</dbReference>
<reference evidence="1 2" key="1">
    <citation type="submission" date="2018-04" db="EMBL/GenBank/DDBJ databases">
        <title>Chitinophaga fuyangensis sp. nov., isolated from soil in a chemical factory.</title>
        <authorList>
            <person name="Chen K."/>
        </authorList>
    </citation>
    <scope>NUCLEOTIDE SEQUENCE [LARGE SCALE GENOMIC DNA]</scope>
    <source>
        <strain evidence="1 2">LY-1</strain>
    </source>
</reference>
<protein>
    <recommendedName>
        <fullName evidence="3">Class I SAM-dependent methyltransferase</fullName>
    </recommendedName>
</protein>
<dbReference type="InterPro" id="IPR029063">
    <property type="entry name" value="SAM-dependent_MTases_sf"/>
</dbReference>
<dbReference type="AlphaFoldDB" id="A0A2T7BHF8"/>
<dbReference type="Gene3D" id="3.40.50.150">
    <property type="entry name" value="Vaccinia Virus protein VP39"/>
    <property type="match status" value="1"/>
</dbReference>
<evidence type="ECO:0000313" key="2">
    <source>
        <dbReference type="Proteomes" id="UP000244450"/>
    </source>
</evidence>
<dbReference type="PANTHER" id="PTHR43861">
    <property type="entry name" value="TRANS-ACONITATE 2-METHYLTRANSFERASE-RELATED"/>
    <property type="match status" value="1"/>
</dbReference>
<proteinExistence type="predicted"/>
<evidence type="ECO:0008006" key="3">
    <source>
        <dbReference type="Google" id="ProtNLM"/>
    </source>
</evidence>
<dbReference type="CDD" id="cd02440">
    <property type="entry name" value="AdoMet_MTases"/>
    <property type="match status" value="1"/>
</dbReference>